<comment type="caution">
    <text evidence="5">The sequence shown here is derived from an EMBL/GenBank/DDBJ whole genome shotgun (WGS) entry which is preliminary data.</text>
</comment>
<dbReference type="GO" id="GO:0016887">
    <property type="term" value="F:ATP hydrolysis activity"/>
    <property type="evidence" value="ECO:0007669"/>
    <property type="project" value="InterPro"/>
</dbReference>
<keyword evidence="1" id="KW-0813">Transport</keyword>
<evidence type="ECO:0000256" key="3">
    <source>
        <dbReference type="ARBA" id="ARBA00022840"/>
    </source>
</evidence>
<dbReference type="InterPro" id="IPR017781">
    <property type="entry name" value="ABC_transptr_urea_ATP-bd_UrtD"/>
</dbReference>
<dbReference type="InterPro" id="IPR027417">
    <property type="entry name" value="P-loop_NTPase"/>
</dbReference>
<dbReference type="InterPro" id="IPR003439">
    <property type="entry name" value="ABC_transporter-like_ATP-bd"/>
</dbReference>
<dbReference type="AlphaFoldDB" id="A0A9X3WB87"/>
<evidence type="ECO:0000256" key="2">
    <source>
        <dbReference type="ARBA" id="ARBA00022741"/>
    </source>
</evidence>
<dbReference type="Pfam" id="PF00005">
    <property type="entry name" value="ABC_tran"/>
    <property type="match status" value="1"/>
</dbReference>
<proteinExistence type="predicted"/>
<protein>
    <submittedName>
        <fullName evidence="5">Urea ABC transporter ATP-binding protein UrtD</fullName>
    </submittedName>
</protein>
<dbReference type="FunFam" id="3.40.50.300:FF:000421">
    <property type="entry name" value="Branched-chain amino acid ABC transporter ATP-binding protein"/>
    <property type="match status" value="1"/>
</dbReference>
<dbReference type="Proteomes" id="UP001145069">
    <property type="component" value="Unassembled WGS sequence"/>
</dbReference>
<keyword evidence="6" id="KW-1185">Reference proteome</keyword>
<dbReference type="SUPFAM" id="SSF52540">
    <property type="entry name" value="P-loop containing nucleoside triphosphate hydrolases"/>
    <property type="match status" value="1"/>
</dbReference>
<dbReference type="NCBIfam" id="TIGR03411">
    <property type="entry name" value="urea_trans_UrtD"/>
    <property type="match status" value="1"/>
</dbReference>
<evidence type="ECO:0000313" key="6">
    <source>
        <dbReference type="Proteomes" id="UP001145069"/>
    </source>
</evidence>
<name>A0A9X3WB87_9BACI</name>
<dbReference type="Pfam" id="PF12399">
    <property type="entry name" value="BCA_ABC_TP_C"/>
    <property type="match status" value="1"/>
</dbReference>
<dbReference type="CDD" id="cd03219">
    <property type="entry name" value="ABC_Mj1267_LivG_branched"/>
    <property type="match status" value="1"/>
</dbReference>
<feature type="domain" description="ABC transporter" evidence="4">
    <location>
        <begin position="11"/>
        <end position="251"/>
    </location>
</feature>
<gene>
    <name evidence="5" type="primary">urtD</name>
    <name evidence="5" type="ORF">NC799_03060</name>
</gene>
<dbReference type="PROSITE" id="PS50893">
    <property type="entry name" value="ABC_TRANSPORTER_2"/>
    <property type="match status" value="1"/>
</dbReference>
<keyword evidence="2" id="KW-0547">Nucleotide-binding</keyword>
<keyword evidence="3 5" id="KW-0067">ATP-binding</keyword>
<accession>A0A9X3WB87</accession>
<evidence type="ECO:0000313" key="5">
    <source>
        <dbReference type="EMBL" id="MDC3415887.1"/>
    </source>
</evidence>
<dbReference type="GO" id="GO:0005524">
    <property type="term" value="F:ATP binding"/>
    <property type="evidence" value="ECO:0007669"/>
    <property type="project" value="UniProtKB-KW"/>
</dbReference>
<dbReference type="EMBL" id="JAMQKC010000002">
    <property type="protein sequence ID" value="MDC3415887.1"/>
    <property type="molecule type" value="Genomic_DNA"/>
</dbReference>
<organism evidence="5 6">
    <name type="scientific">Aquibacillus salsiterrae</name>
    <dbReference type="NCBI Taxonomy" id="2950439"/>
    <lineage>
        <taxon>Bacteria</taxon>
        <taxon>Bacillati</taxon>
        <taxon>Bacillota</taxon>
        <taxon>Bacilli</taxon>
        <taxon>Bacillales</taxon>
        <taxon>Bacillaceae</taxon>
        <taxon>Aquibacillus</taxon>
    </lineage>
</organism>
<sequence length="257" mass="28815">MSKMSKSQAVLQSEKITVDFSGFKAIKNLDFQVKPNTVHFVIGPNGAGKTTLLDVICGKSKASEGKLTFKNKYDLTKMTEYGIVHKGISRKFQAPSIFSKLTVFENLEIAMKQKKSLSGILFAKLKKDNKKKIDDMLNLIGLSEEQDKKAGSLAHGQKQWLEIAMVLMQEPDLVLLDEPIAGMTKTERMKTGELITQIAKDRAVLIVEHDMDFVKEYADVVTVMHEGQLLREGSMEEVQNDPQVRQVYLGRKVEAHA</sequence>
<reference evidence="5" key="1">
    <citation type="submission" date="2022-06" db="EMBL/GenBank/DDBJ databases">
        <title>Aquibacillus sp. a new bacterium isolated from soil saline samples.</title>
        <authorList>
            <person name="Galisteo C."/>
            <person name="De La Haba R."/>
            <person name="Sanchez-Porro C."/>
            <person name="Ventosa A."/>
        </authorList>
    </citation>
    <scope>NUCLEOTIDE SEQUENCE</scope>
    <source>
        <strain evidence="5">3ASR75-54</strain>
    </source>
</reference>
<dbReference type="PANTHER" id="PTHR45772:SF8">
    <property type="entry name" value="HIGH-AFFINITY BRANCHED-CHAIN AMINO ACID TRANSPORT ATP-BINDING PROTEIN"/>
    <property type="match status" value="1"/>
</dbReference>
<evidence type="ECO:0000256" key="1">
    <source>
        <dbReference type="ARBA" id="ARBA00022448"/>
    </source>
</evidence>
<dbReference type="Gene3D" id="3.40.50.300">
    <property type="entry name" value="P-loop containing nucleotide triphosphate hydrolases"/>
    <property type="match status" value="1"/>
</dbReference>
<dbReference type="PANTHER" id="PTHR45772">
    <property type="entry name" value="CONSERVED COMPONENT OF ABC TRANSPORTER FOR NATURAL AMINO ACIDS-RELATED"/>
    <property type="match status" value="1"/>
</dbReference>
<dbReference type="InterPro" id="IPR051120">
    <property type="entry name" value="ABC_AA/LPS_Transport"/>
</dbReference>
<evidence type="ECO:0000259" key="4">
    <source>
        <dbReference type="PROSITE" id="PS50893"/>
    </source>
</evidence>
<dbReference type="GO" id="GO:0005886">
    <property type="term" value="C:plasma membrane"/>
    <property type="evidence" value="ECO:0007669"/>
    <property type="project" value="TreeGrafter"/>
</dbReference>
<dbReference type="InterPro" id="IPR032823">
    <property type="entry name" value="BCA_ABC_TP_C"/>
</dbReference>